<feature type="non-terminal residue" evidence="2">
    <location>
        <position position="1"/>
    </location>
</feature>
<organism evidence="2 3">
    <name type="scientific">Saguinus oedipus</name>
    <name type="common">Cotton-top tamarin</name>
    <name type="synonym">Oedipomidas oedipus</name>
    <dbReference type="NCBI Taxonomy" id="9490"/>
    <lineage>
        <taxon>Eukaryota</taxon>
        <taxon>Metazoa</taxon>
        <taxon>Chordata</taxon>
        <taxon>Craniata</taxon>
        <taxon>Vertebrata</taxon>
        <taxon>Euteleostomi</taxon>
        <taxon>Mammalia</taxon>
        <taxon>Eutheria</taxon>
        <taxon>Euarchontoglires</taxon>
        <taxon>Primates</taxon>
        <taxon>Haplorrhini</taxon>
        <taxon>Platyrrhini</taxon>
        <taxon>Cebidae</taxon>
        <taxon>Callitrichinae</taxon>
        <taxon>Saguinus</taxon>
    </lineage>
</organism>
<dbReference type="EMBL" id="JASSZA010000017">
    <property type="protein sequence ID" value="KAK2090380.1"/>
    <property type="molecule type" value="Genomic_DNA"/>
</dbReference>
<evidence type="ECO:0000256" key="1">
    <source>
        <dbReference type="SAM" id="MobiDB-lite"/>
    </source>
</evidence>
<proteinExistence type="predicted"/>
<evidence type="ECO:0000313" key="2">
    <source>
        <dbReference type="EMBL" id="KAK2090380.1"/>
    </source>
</evidence>
<keyword evidence="3" id="KW-1185">Reference proteome</keyword>
<protein>
    <submittedName>
        <fullName evidence="2">Uncharacterized protein</fullName>
    </submittedName>
</protein>
<dbReference type="Proteomes" id="UP001266305">
    <property type="component" value="Unassembled WGS sequence"/>
</dbReference>
<feature type="region of interest" description="Disordered" evidence="1">
    <location>
        <begin position="29"/>
        <end position="58"/>
    </location>
</feature>
<feature type="non-terminal residue" evidence="2">
    <location>
        <position position="58"/>
    </location>
</feature>
<comment type="caution">
    <text evidence="2">The sequence shown here is derived from an EMBL/GenBank/DDBJ whole genome shotgun (WGS) entry which is preliminary data.</text>
</comment>
<name>A0ABQ9TZZ4_SAGOE</name>
<sequence>RAVPAHLAFELRRFWLPFTSLPAFSARCSARRGSSRKATGGGSYDWKSKRREGNERRQ</sequence>
<gene>
    <name evidence="2" type="ORF">P7K49_031636</name>
</gene>
<evidence type="ECO:0000313" key="3">
    <source>
        <dbReference type="Proteomes" id="UP001266305"/>
    </source>
</evidence>
<accession>A0ABQ9TZZ4</accession>
<reference evidence="2 3" key="1">
    <citation type="submission" date="2023-05" db="EMBL/GenBank/DDBJ databases">
        <title>B98-5 Cell Line De Novo Hybrid Assembly: An Optical Mapping Approach.</title>
        <authorList>
            <person name="Kananen K."/>
            <person name="Auerbach J.A."/>
            <person name="Kautto E."/>
            <person name="Blachly J.S."/>
        </authorList>
    </citation>
    <scope>NUCLEOTIDE SEQUENCE [LARGE SCALE GENOMIC DNA]</scope>
    <source>
        <strain evidence="2">B95-8</strain>
        <tissue evidence="2">Cell line</tissue>
    </source>
</reference>